<reference evidence="2 3" key="1">
    <citation type="submission" date="2024-10" db="EMBL/GenBank/DDBJ databases">
        <title>The Natural Products Discovery Center: Release of the First 8490 Sequenced Strains for Exploring Actinobacteria Biosynthetic Diversity.</title>
        <authorList>
            <person name="Kalkreuter E."/>
            <person name="Kautsar S.A."/>
            <person name="Yang D."/>
            <person name="Bader C.D."/>
            <person name="Teijaro C.N."/>
            <person name="Fluegel L."/>
            <person name="Davis C.M."/>
            <person name="Simpson J.R."/>
            <person name="Lauterbach L."/>
            <person name="Steele A.D."/>
            <person name="Gui C."/>
            <person name="Meng S."/>
            <person name="Li G."/>
            <person name="Viehrig K."/>
            <person name="Ye F."/>
            <person name="Su P."/>
            <person name="Kiefer A.F."/>
            <person name="Nichols A."/>
            <person name="Cepeda A.J."/>
            <person name="Yan W."/>
            <person name="Fan B."/>
            <person name="Jiang Y."/>
            <person name="Adhikari A."/>
            <person name="Zheng C.-J."/>
            <person name="Schuster L."/>
            <person name="Cowan T.M."/>
            <person name="Smanski M.J."/>
            <person name="Chevrette M.G."/>
            <person name="De Carvalho L.P.S."/>
            <person name="Shen B."/>
        </authorList>
    </citation>
    <scope>NUCLEOTIDE SEQUENCE [LARGE SCALE GENOMIC DNA]</scope>
    <source>
        <strain evidence="2 3">NPDC002173</strain>
    </source>
</reference>
<keyword evidence="1" id="KW-0472">Membrane</keyword>
<feature type="transmembrane region" description="Helical" evidence="1">
    <location>
        <begin position="33"/>
        <end position="56"/>
    </location>
</feature>
<keyword evidence="3" id="KW-1185">Reference proteome</keyword>
<evidence type="ECO:0000256" key="1">
    <source>
        <dbReference type="SAM" id="Phobius"/>
    </source>
</evidence>
<protein>
    <submittedName>
        <fullName evidence="2">Uncharacterized protein</fullName>
    </submittedName>
</protein>
<dbReference type="Proteomes" id="UP001602013">
    <property type="component" value="Unassembled WGS sequence"/>
</dbReference>
<gene>
    <name evidence="2" type="ORF">ACFYXI_34040</name>
</gene>
<sequence length="398" mass="41993">MTTLRDHLHSIAVGAPTVDLTERVIRKAARRRAGVYASGAAAVLAVVVAAVTVIGGRQEGDIIASKVTDTLPASGVGPLKYAYYDFCGEKWTPGVNTHLFAKECAQWNVVTRTGETYRMPEALSVYTEQTADNYMNTSAPLVISADGGRVAYYSEKDQKIAVRDLDSGRVWLMPTTLSRAEMVAKGVMLALSPGGTRMGIWGGSGQDLVVEVETGKASRIPEGWHVRTVGDGGDPVVVTREGKGGGLGALTADGTVRAFPPTDDVESVDLSQPSPDGGAVAFLAGMKGGLSASGALEESKPNDTIVVLDSTTGEILHKARLRGVPRDFQAWRAGGWLSRTEVIVSGPALDDSWGKSGGKGTPVLGERTYRVNVRTGQVTPLAAYTYAAWRGSLELPGF</sequence>
<organism evidence="2 3">
    <name type="scientific">Microtetraspora malaysiensis</name>
    <dbReference type="NCBI Taxonomy" id="161358"/>
    <lineage>
        <taxon>Bacteria</taxon>
        <taxon>Bacillati</taxon>
        <taxon>Actinomycetota</taxon>
        <taxon>Actinomycetes</taxon>
        <taxon>Streptosporangiales</taxon>
        <taxon>Streptosporangiaceae</taxon>
        <taxon>Microtetraspora</taxon>
    </lineage>
</organism>
<name>A0ABW6T027_9ACTN</name>
<dbReference type="SUPFAM" id="SSF50969">
    <property type="entry name" value="YVTN repeat-like/Quinoprotein amine dehydrogenase"/>
    <property type="match status" value="1"/>
</dbReference>
<accession>A0ABW6T027</accession>
<evidence type="ECO:0000313" key="3">
    <source>
        <dbReference type="Proteomes" id="UP001602013"/>
    </source>
</evidence>
<keyword evidence="1" id="KW-0812">Transmembrane</keyword>
<keyword evidence="1" id="KW-1133">Transmembrane helix</keyword>
<proteinExistence type="predicted"/>
<dbReference type="EMBL" id="JBIASD010000033">
    <property type="protein sequence ID" value="MFF3670621.1"/>
    <property type="molecule type" value="Genomic_DNA"/>
</dbReference>
<dbReference type="InterPro" id="IPR011044">
    <property type="entry name" value="Quino_amine_DH_bsu"/>
</dbReference>
<dbReference type="RefSeq" id="WP_387416840.1">
    <property type="nucleotide sequence ID" value="NZ_JBIASD010000033.1"/>
</dbReference>
<evidence type="ECO:0000313" key="2">
    <source>
        <dbReference type="EMBL" id="MFF3670621.1"/>
    </source>
</evidence>
<comment type="caution">
    <text evidence="2">The sequence shown here is derived from an EMBL/GenBank/DDBJ whole genome shotgun (WGS) entry which is preliminary data.</text>
</comment>